<dbReference type="AlphaFoldDB" id="A0A2G6MRC3"/>
<dbReference type="EMBL" id="PDTI01000039">
    <property type="protein sequence ID" value="PIE62551.1"/>
    <property type="molecule type" value="Genomic_DNA"/>
</dbReference>
<gene>
    <name evidence="1" type="ORF">CSA25_04685</name>
</gene>
<sequence length="134" mass="15327">MQELDALLTDWKDSNNQTRKAFTELMDHLKALSDTTLEFVGRPGVSYSLRPRHAAQTKRPLFAMVDVIDDDPDERWLSVCFYGEMVTDPQEMGDLVPEGLLGEDGYCFDMYEYDEQEVAYLKARLTEAHGNAPE</sequence>
<reference evidence="1 2" key="1">
    <citation type="submission" date="2017-10" db="EMBL/GenBank/DDBJ databases">
        <title>Novel microbial diversity and functional potential in the marine mammal oral microbiome.</title>
        <authorList>
            <person name="Dudek N.K."/>
            <person name="Sun C.L."/>
            <person name="Burstein D."/>
            <person name="Kantor R.S."/>
            <person name="Aliaga Goltsman D.S."/>
            <person name="Bik E.M."/>
            <person name="Thomas B.C."/>
            <person name="Banfield J.F."/>
            <person name="Relman D.A."/>
        </authorList>
    </citation>
    <scope>NUCLEOTIDE SEQUENCE [LARGE SCALE GENOMIC DNA]</scope>
    <source>
        <strain evidence="1">DOLJORAL78_47_202</strain>
    </source>
</reference>
<evidence type="ECO:0000313" key="2">
    <source>
        <dbReference type="Proteomes" id="UP000231203"/>
    </source>
</evidence>
<accession>A0A2G6MRC3</accession>
<proteinExistence type="predicted"/>
<organism evidence="1 2">
    <name type="scientific">Desulfobacter postgatei</name>
    <dbReference type="NCBI Taxonomy" id="2293"/>
    <lineage>
        <taxon>Bacteria</taxon>
        <taxon>Pseudomonadati</taxon>
        <taxon>Thermodesulfobacteriota</taxon>
        <taxon>Desulfobacteria</taxon>
        <taxon>Desulfobacterales</taxon>
        <taxon>Desulfobacteraceae</taxon>
        <taxon>Desulfobacter</taxon>
    </lineage>
</organism>
<comment type="caution">
    <text evidence="1">The sequence shown here is derived from an EMBL/GenBank/DDBJ whole genome shotgun (WGS) entry which is preliminary data.</text>
</comment>
<dbReference type="Proteomes" id="UP000231203">
    <property type="component" value="Unassembled WGS sequence"/>
</dbReference>
<evidence type="ECO:0000313" key="1">
    <source>
        <dbReference type="EMBL" id="PIE62551.1"/>
    </source>
</evidence>
<name>A0A2G6MRC3_9BACT</name>
<protein>
    <submittedName>
        <fullName evidence="1">Uncharacterized protein</fullName>
    </submittedName>
</protein>